<dbReference type="EMBL" id="RIAR02000001">
    <property type="protein sequence ID" value="NSL86645.1"/>
    <property type="molecule type" value="Genomic_DNA"/>
</dbReference>
<dbReference type="Proteomes" id="UP000281028">
    <property type="component" value="Unassembled WGS sequence"/>
</dbReference>
<dbReference type="AlphaFoldDB" id="A0A433WN77"/>
<evidence type="ECO:0000313" key="1">
    <source>
        <dbReference type="EMBL" id="NSL86645.1"/>
    </source>
</evidence>
<dbReference type="RefSeq" id="WP_127035361.1">
    <property type="nucleotide sequence ID" value="NZ_JAABOK010000001.1"/>
</dbReference>
<proteinExistence type="predicted"/>
<reference evidence="1" key="1">
    <citation type="submission" date="2020-05" db="EMBL/GenBank/DDBJ databases">
        <title>Chitinophaga laudate sp. nov., isolated from a tropical peat swamp.</title>
        <authorList>
            <person name="Goh C.B.S."/>
            <person name="Lee M.S."/>
            <person name="Parimannan S."/>
            <person name="Pasbakhsh P."/>
            <person name="Yule C.M."/>
            <person name="Rajandas H."/>
            <person name="Loke S."/>
            <person name="Croft L."/>
            <person name="Tan J.B.L."/>
        </authorList>
    </citation>
    <scope>NUCLEOTIDE SEQUENCE</scope>
    <source>
        <strain evidence="1">Mgbs1</strain>
    </source>
</reference>
<sequence length="99" mass="11388">MKVYDTVTDALNDLRQRGYTKDFNLLFDCIQCTGEDTRIQPSDFDITETYRFEGDTDPGDEDIVYALETKDGRKGVLMHGYGTYAEDISEDMVRKLGRK</sequence>
<evidence type="ECO:0000313" key="2">
    <source>
        <dbReference type="Proteomes" id="UP000281028"/>
    </source>
</evidence>
<comment type="caution">
    <text evidence="1">The sequence shown here is derived from an EMBL/GenBank/DDBJ whole genome shotgun (WGS) entry which is preliminary data.</text>
</comment>
<gene>
    <name evidence="1" type="ORF">ECE50_007380</name>
</gene>
<accession>A0A433WN77</accession>
<name>A0A433WN77_9BACT</name>
<keyword evidence="2" id="KW-1185">Reference proteome</keyword>
<organism evidence="1 2">
    <name type="scientific">Chitinophaga solisilvae</name>
    <dbReference type="NCBI Taxonomy" id="1233460"/>
    <lineage>
        <taxon>Bacteria</taxon>
        <taxon>Pseudomonadati</taxon>
        <taxon>Bacteroidota</taxon>
        <taxon>Chitinophagia</taxon>
        <taxon>Chitinophagales</taxon>
        <taxon>Chitinophagaceae</taxon>
        <taxon>Chitinophaga</taxon>
    </lineage>
</organism>
<dbReference type="OrthoDB" id="8418771at2"/>
<protein>
    <submittedName>
        <fullName evidence="1">Phosphoribosylpyrophosphate synthetase</fullName>
    </submittedName>
</protein>